<proteinExistence type="predicted"/>
<sequence length="46" mass="4878">PVNAGPPAPARRPEAAGPKFSGDRRWSGDGLWWFDGGPGLFTANQL</sequence>
<reference evidence="2 3" key="1">
    <citation type="journal article" date="2018" name="Front. Plant Sci.">
        <title>Red Clover (Trifolium pratense) and Zigzag Clover (T. medium) - A Picture of Genomic Similarities and Differences.</title>
        <authorList>
            <person name="Dluhosova J."/>
            <person name="Istvanek J."/>
            <person name="Nedelnik J."/>
            <person name="Repkova J."/>
        </authorList>
    </citation>
    <scope>NUCLEOTIDE SEQUENCE [LARGE SCALE GENOMIC DNA]</scope>
    <source>
        <strain evidence="3">cv. 10/8</strain>
        <tissue evidence="2">Leaf</tissue>
    </source>
</reference>
<protein>
    <submittedName>
        <fullName evidence="2">Uncharacterized protein</fullName>
    </submittedName>
</protein>
<feature type="non-terminal residue" evidence="2">
    <location>
        <position position="1"/>
    </location>
</feature>
<keyword evidence="3" id="KW-1185">Reference proteome</keyword>
<name>A0A392P2Z2_9FABA</name>
<feature type="compositionally biased region" description="Pro residues" evidence="1">
    <location>
        <begin position="1"/>
        <end position="10"/>
    </location>
</feature>
<evidence type="ECO:0000256" key="1">
    <source>
        <dbReference type="SAM" id="MobiDB-lite"/>
    </source>
</evidence>
<comment type="caution">
    <text evidence="2">The sequence shown here is derived from an EMBL/GenBank/DDBJ whole genome shotgun (WGS) entry which is preliminary data.</text>
</comment>
<dbReference type="Proteomes" id="UP000265520">
    <property type="component" value="Unassembled WGS sequence"/>
</dbReference>
<evidence type="ECO:0000313" key="2">
    <source>
        <dbReference type="EMBL" id="MCI05779.1"/>
    </source>
</evidence>
<evidence type="ECO:0000313" key="3">
    <source>
        <dbReference type="Proteomes" id="UP000265520"/>
    </source>
</evidence>
<accession>A0A392P2Z2</accession>
<feature type="region of interest" description="Disordered" evidence="1">
    <location>
        <begin position="1"/>
        <end position="26"/>
    </location>
</feature>
<organism evidence="2 3">
    <name type="scientific">Trifolium medium</name>
    <dbReference type="NCBI Taxonomy" id="97028"/>
    <lineage>
        <taxon>Eukaryota</taxon>
        <taxon>Viridiplantae</taxon>
        <taxon>Streptophyta</taxon>
        <taxon>Embryophyta</taxon>
        <taxon>Tracheophyta</taxon>
        <taxon>Spermatophyta</taxon>
        <taxon>Magnoliopsida</taxon>
        <taxon>eudicotyledons</taxon>
        <taxon>Gunneridae</taxon>
        <taxon>Pentapetalae</taxon>
        <taxon>rosids</taxon>
        <taxon>fabids</taxon>
        <taxon>Fabales</taxon>
        <taxon>Fabaceae</taxon>
        <taxon>Papilionoideae</taxon>
        <taxon>50 kb inversion clade</taxon>
        <taxon>NPAAA clade</taxon>
        <taxon>Hologalegina</taxon>
        <taxon>IRL clade</taxon>
        <taxon>Trifolieae</taxon>
        <taxon>Trifolium</taxon>
    </lineage>
</organism>
<dbReference type="AlphaFoldDB" id="A0A392P2Z2"/>
<dbReference type="EMBL" id="LXQA010059714">
    <property type="protein sequence ID" value="MCI05779.1"/>
    <property type="molecule type" value="Genomic_DNA"/>
</dbReference>